<organism evidence="1 2">
    <name type="scientific">Chitinophaga eiseniae</name>
    <dbReference type="NCBI Taxonomy" id="634771"/>
    <lineage>
        <taxon>Bacteria</taxon>
        <taxon>Pseudomonadati</taxon>
        <taxon>Bacteroidota</taxon>
        <taxon>Chitinophagia</taxon>
        <taxon>Chitinophagales</taxon>
        <taxon>Chitinophagaceae</taxon>
        <taxon>Chitinophaga</taxon>
    </lineage>
</organism>
<proteinExistence type="predicted"/>
<reference evidence="2" key="1">
    <citation type="submission" date="2017-02" db="EMBL/GenBank/DDBJ databases">
        <authorList>
            <person name="Varghese N."/>
            <person name="Submissions S."/>
        </authorList>
    </citation>
    <scope>NUCLEOTIDE SEQUENCE [LARGE SCALE GENOMIC DNA]</scope>
    <source>
        <strain evidence="2">DSM 22224</strain>
    </source>
</reference>
<evidence type="ECO:0000313" key="2">
    <source>
        <dbReference type="Proteomes" id="UP000190367"/>
    </source>
</evidence>
<dbReference type="Proteomes" id="UP000190367">
    <property type="component" value="Unassembled WGS sequence"/>
</dbReference>
<accession>A0A1T4SNY4</accession>
<keyword evidence="2" id="KW-1185">Reference proteome</keyword>
<gene>
    <name evidence="1" type="ORF">SAMN04488128_103181</name>
</gene>
<dbReference type="EMBL" id="FUWZ01000003">
    <property type="protein sequence ID" value="SKA29856.1"/>
    <property type="molecule type" value="Genomic_DNA"/>
</dbReference>
<evidence type="ECO:0000313" key="1">
    <source>
        <dbReference type="EMBL" id="SKA29856.1"/>
    </source>
</evidence>
<sequence>MIQVQWPTKYNGHSKTDAGISEHSLQYGMLILKQIEKYPIAARCRITNL</sequence>
<dbReference type="AlphaFoldDB" id="A0A1T4SNY4"/>
<protein>
    <submittedName>
        <fullName evidence="1">Uncharacterized protein</fullName>
    </submittedName>
</protein>
<dbReference type="STRING" id="634771.SAMN04488128_103181"/>
<name>A0A1T4SNY4_9BACT</name>